<comment type="function">
    <text evidence="3">Catalyzes the conversion of N5-carboxyaminoimidazole ribonucleotide (N5-CAIR) to 4-carboxy-5-aminoimidazole ribonucleotide (CAIR).</text>
</comment>
<dbReference type="UniPathway" id="UPA00074">
    <property type="reaction ID" value="UER00943"/>
</dbReference>
<dbReference type="PANTHER" id="PTHR23046:SF2">
    <property type="entry name" value="PHOSPHORIBOSYLAMINOIMIDAZOLE CARBOXYLASE"/>
    <property type="match status" value="1"/>
</dbReference>
<organism evidence="5 6">
    <name type="scientific">Mycetohabitans rhizoxinica (strain DSM 19002 / CIP 109453 / HKI 454)</name>
    <name type="common">Paraburkholderia rhizoxinica</name>
    <dbReference type="NCBI Taxonomy" id="882378"/>
    <lineage>
        <taxon>Bacteria</taxon>
        <taxon>Pseudomonadati</taxon>
        <taxon>Pseudomonadota</taxon>
        <taxon>Betaproteobacteria</taxon>
        <taxon>Burkholderiales</taxon>
        <taxon>Burkholderiaceae</taxon>
        <taxon>Mycetohabitans</taxon>
    </lineage>
</organism>
<dbReference type="Proteomes" id="UP000007437">
    <property type="component" value="Chromosome"/>
</dbReference>
<proteinExistence type="inferred from homology"/>
<dbReference type="InterPro" id="IPR024694">
    <property type="entry name" value="PurE_prokaryotes"/>
</dbReference>
<evidence type="ECO:0000313" key="5">
    <source>
        <dbReference type="EMBL" id="CBW75933.1"/>
    </source>
</evidence>
<dbReference type="Pfam" id="PF00731">
    <property type="entry name" value="AIRC"/>
    <property type="match status" value="1"/>
</dbReference>
<evidence type="ECO:0000313" key="6">
    <source>
        <dbReference type="Proteomes" id="UP000007437"/>
    </source>
</evidence>
<name>E5AKX6_MYCRK</name>
<feature type="binding site" evidence="3">
    <location>
        <position position="53"/>
    </location>
    <ligand>
        <name>substrate</name>
    </ligand>
</feature>
<keyword evidence="5" id="KW-0456">Lyase</keyword>
<dbReference type="GO" id="GO:0016829">
    <property type="term" value="F:lyase activity"/>
    <property type="evidence" value="ECO:0007669"/>
    <property type="project" value="UniProtKB-KW"/>
</dbReference>
<dbReference type="InterPro" id="IPR000031">
    <property type="entry name" value="PurE_dom"/>
</dbReference>
<evidence type="ECO:0000256" key="3">
    <source>
        <dbReference type="HAMAP-Rule" id="MF_01929"/>
    </source>
</evidence>
<keyword evidence="2 3" id="KW-0413">Isomerase</keyword>
<dbReference type="InterPro" id="IPR033747">
    <property type="entry name" value="PurE_ClassI"/>
</dbReference>
<dbReference type="AlphaFoldDB" id="E5AKX6"/>
<evidence type="ECO:0000256" key="1">
    <source>
        <dbReference type="ARBA" id="ARBA00022755"/>
    </source>
</evidence>
<evidence type="ECO:0000259" key="4">
    <source>
        <dbReference type="SMART" id="SM01001"/>
    </source>
</evidence>
<dbReference type="KEGG" id="brh:RBRH_01308"/>
<dbReference type="STRING" id="882378.RBRH_01308"/>
<feature type="binding site" evidence="3">
    <location>
        <position position="50"/>
    </location>
    <ligand>
        <name>substrate</name>
    </ligand>
</feature>
<reference evidence="5 6" key="1">
    <citation type="journal article" date="2011" name="J. Bacteriol.">
        <title>Complete genome sequence of Burkholderia rhizoxinica, an endosymbiont of Rhizopus microsporus.</title>
        <authorList>
            <person name="Lackner G."/>
            <person name="Moebius N."/>
            <person name="Partida-Martinez L."/>
            <person name="Hertweck C."/>
        </authorList>
    </citation>
    <scope>NUCLEOTIDE SEQUENCE [LARGE SCALE GENOMIC DNA]</scope>
    <source>
        <strain evidence="6">DSM 19002 / CIP 109453 / HKI 454</strain>
    </source>
</reference>
<feature type="binding site" evidence="3">
    <location>
        <position position="80"/>
    </location>
    <ligand>
        <name>substrate</name>
    </ligand>
</feature>
<accession>E5AKX6</accession>
<dbReference type="Gene3D" id="3.40.50.1970">
    <property type="match status" value="1"/>
</dbReference>
<dbReference type="GO" id="GO:0034023">
    <property type="term" value="F:5-(carboxyamino)imidazole ribonucleotide mutase activity"/>
    <property type="evidence" value="ECO:0007669"/>
    <property type="project" value="UniProtKB-UniRule"/>
</dbReference>
<dbReference type="EMBL" id="FR687359">
    <property type="protein sequence ID" value="CBW75933.1"/>
    <property type="molecule type" value="Genomic_DNA"/>
</dbReference>
<dbReference type="EC" id="5.4.99.18" evidence="3"/>
<dbReference type="SUPFAM" id="SSF52255">
    <property type="entry name" value="N5-CAIR mutase (phosphoribosylaminoimidazole carboxylase, PurE)"/>
    <property type="match status" value="1"/>
</dbReference>
<protein>
    <recommendedName>
        <fullName evidence="3">N5-carboxyaminoimidazole ribonucleotide mutase</fullName>
        <shortName evidence="3">N5-CAIR mutase</shortName>
        <ecNumber evidence="3">5.4.99.18</ecNumber>
    </recommendedName>
    <alternativeName>
        <fullName evidence="3">5-(carboxyamino)imidazole ribonucleotide mutase</fullName>
    </alternativeName>
</protein>
<comment type="pathway">
    <text evidence="3">Purine metabolism; IMP biosynthesis via de novo pathway; 5-amino-1-(5-phospho-D-ribosyl)imidazole-4-carboxylate from 5-amino-1-(5-phospho-D-ribosyl)imidazole (N5-CAIR route): step 2/2.</text>
</comment>
<dbReference type="NCBIfam" id="TIGR01162">
    <property type="entry name" value="purE"/>
    <property type="match status" value="1"/>
</dbReference>
<keyword evidence="5" id="KW-0808">Transferase</keyword>
<gene>
    <name evidence="3" type="primary">purE</name>
    <name evidence="5" type="ordered locus">RBRH_01308</name>
</gene>
<comment type="catalytic activity">
    <reaction evidence="3">
        <text>5-carboxyamino-1-(5-phospho-D-ribosyl)imidazole + H(+) = 5-amino-1-(5-phospho-D-ribosyl)imidazole-4-carboxylate</text>
        <dbReference type="Rhea" id="RHEA:13193"/>
        <dbReference type="ChEBI" id="CHEBI:15378"/>
        <dbReference type="ChEBI" id="CHEBI:58730"/>
        <dbReference type="ChEBI" id="CHEBI:77657"/>
        <dbReference type="EC" id="5.4.99.18"/>
    </reaction>
</comment>
<dbReference type="HAMAP" id="MF_01929">
    <property type="entry name" value="PurE_classI"/>
    <property type="match status" value="1"/>
</dbReference>
<feature type="domain" description="PurE" evidence="4">
    <location>
        <begin position="42"/>
        <end position="201"/>
    </location>
</feature>
<sequence>MKPSSGSRASRCINNGGAAMNEVKQQAQQPVQPGSAHSRSDPLVGVVMGSSSDWDTMQHAVAILREFGVSYEARVVSAHRMPDEMFDYAQAARARGLRAIIAGAGGAAHLPGMLAAKTTVPVLGVPVASKYLRGVDSLHSIVQMPKGVPVATFAIGEAGAANAALFAVALLASAGSAGAPVDADGFASRLAAFRVRQNDAARAMVLPVD</sequence>
<comment type="similarity">
    <text evidence="3">Belongs to the AIR carboxylase family. Class I subfamily.</text>
</comment>
<dbReference type="HOGENOM" id="CLU_094982_2_2_4"/>
<evidence type="ECO:0000256" key="2">
    <source>
        <dbReference type="ARBA" id="ARBA00023235"/>
    </source>
</evidence>
<dbReference type="GO" id="GO:0016740">
    <property type="term" value="F:transferase activity"/>
    <property type="evidence" value="ECO:0007669"/>
    <property type="project" value="UniProtKB-KW"/>
</dbReference>
<dbReference type="PANTHER" id="PTHR23046">
    <property type="entry name" value="PHOSPHORIBOSYLAMINOIMIDAZOLE CARBOXYLASE CATALYTIC SUBUNIT"/>
    <property type="match status" value="1"/>
</dbReference>
<dbReference type="eggNOG" id="COG0041">
    <property type="taxonomic scope" value="Bacteria"/>
</dbReference>
<keyword evidence="1 3" id="KW-0658">Purine biosynthesis</keyword>
<dbReference type="SMART" id="SM01001">
    <property type="entry name" value="AIRC"/>
    <property type="match status" value="1"/>
</dbReference>
<dbReference type="GO" id="GO:0006189">
    <property type="term" value="P:'de novo' IMP biosynthetic process"/>
    <property type="evidence" value="ECO:0007669"/>
    <property type="project" value="UniProtKB-UniRule"/>
</dbReference>